<name>A0A2S5BFM7_9BASI</name>
<evidence type="ECO:0000256" key="11">
    <source>
        <dbReference type="ARBA" id="ARBA00032010"/>
    </source>
</evidence>
<feature type="compositionally biased region" description="Polar residues" evidence="12">
    <location>
        <begin position="28"/>
        <end position="45"/>
    </location>
</feature>
<keyword evidence="6" id="KW-0805">Transcription regulation</keyword>
<feature type="compositionally biased region" description="Low complexity" evidence="12">
    <location>
        <begin position="337"/>
        <end position="346"/>
    </location>
</feature>
<evidence type="ECO:0000313" key="15">
    <source>
        <dbReference type="Proteomes" id="UP000237144"/>
    </source>
</evidence>
<dbReference type="SMART" id="SM01281">
    <property type="entry name" value="Med12"/>
    <property type="match status" value="1"/>
</dbReference>
<comment type="subunit">
    <text evidence="3">Component of the SRB8-11 complex, which itself associates with the Mediator complex.</text>
</comment>
<dbReference type="GO" id="GO:0003712">
    <property type="term" value="F:transcription coregulator activity"/>
    <property type="evidence" value="ECO:0007669"/>
    <property type="project" value="InterPro"/>
</dbReference>
<dbReference type="InterPro" id="IPR019035">
    <property type="entry name" value="Mediator_Med12"/>
</dbReference>
<dbReference type="Pfam" id="PF25326">
    <property type="entry name" value="ARM_SRB8"/>
    <property type="match status" value="1"/>
</dbReference>
<dbReference type="STRING" id="741276.A0A2S5BFM7"/>
<keyword evidence="8" id="KW-0804">Transcription</keyword>
<evidence type="ECO:0000256" key="2">
    <source>
        <dbReference type="ARBA" id="ARBA00010289"/>
    </source>
</evidence>
<feature type="region of interest" description="Disordered" evidence="12">
    <location>
        <begin position="1625"/>
        <end position="1664"/>
    </location>
</feature>
<evidence type="ECO:0000256" key="3">
    <source>
        <dbReference type="ARBA" id="ARBA00011629"/>
    </source>
</evidence>
<feature type="region of interest" description="Disordered" evidence="12">
    <location>
        <begin position="1740"/>
        <end position="1826"/>
    </location>
</feature>
<feature type="region of interest" description="Disordered" evidence="12">
    <location>
        <begin position="1"/>
        <end position="45"/>
    </location>
</feature>
<feature type="compositionally biased region" description="Low complexity" evidence="12">
    <location>
        <begin position="1794"/>
        <end position="1820"/>
    </location>
</feature>
<feature type="region of interest" description="Disordered" evidence="12">
    <location>
        <begin position="337"/>
        <end position="363"/>
    </location>
</feature>
<comment type="caution">
    <text evidence="14">The sequence shown here is derived from an EMBL/GenBank/DDBJ whole genome shotgun (WGS) entry which is preliminary data.</text>
</comment>
<evidence type="ECO:0000256" key="4">
    <source>
        <dbReference type="ARBA" id="ARBA00019622"/>
    </source>
</evidence>
<accession>A0A2S5BFM7</accession>
<feature type="domain" description="Mediator complex subunit Med12" evidence="13">
    <location>
        <begin position="224"/>
        <end position="287"/>
    </location>
</feature>
<evidence type="ECO:0000259" key="13">
    <source>
        <dbReference type="SMART" id="SM01281"/>
    </source>
</evidence>
<keyword evidence="15" id="KW-1185">Reference proteome</keyword>
<reference evidence="14 15" key="1">
    <citation type="journal article" date="2018" name="Front. Microbiol.">
        <title>Prospects for Fungal Bioremediation of Acidic Radioactive Waste Sites: Characterization and Genome Sequence of Rhodotorula taiwanensis MD1149.</title>
        <authorList>
            <person name="Tkavc R."/>
            <person name="Matrosova V.Y."/>
            <person name="Grichenko O.E."/>
            <person name="Gostincar C."/>
            <person name="Volpe R.P."/>
            <person name="Klimenkova P."/>
            <person name="Gaidamakova E.K."/>
            <person name="Zhou C.E."/>
            <person name="Stewart B.J."/>
            <person name="Lyman M.G."/>
            <person name="Malfatti S.A."/>
            <person name="Rubinfeld B."/>
            <person name="Courtot M."/>
            <person name="Singh J."/>
            <person name="Dalgard C.L."/>
            <person name="Hamilton T."/>
            <person name="Frey K.G."/>
            <person name="Gunde-Cimerman N."/>
            <person name="Dugan L."/>
            <person name="Daly M.J."/>
        </authorList>
    </citation>
    <scope>NUCLEOTIDE SEQUENCE [LARGE SCALE GENOMIC DNA]</scope>
    <source>
        <strain evidence="14 15">MD1149</strain>
    </source>
</reference>
<dbReference type="PANTHER" id="PTHR46567:SF1">
    <property type="entry name" value="MEDIATOR OF RNA POLYMERASE II TRANSCRIPTION SUBUNIT 12"/>
    <property type="match status" value="1"/>
</dbReference>
<evidence type="ECO:0000256" key="6">
    <source>
        <dbReference type="ARBA" id="ARBA00023015"/>
    </source>
</evidence>
<feature type="compositionally biased region" description="Low complexity" evidence="12">
    <location>
        <begin position="1625"/>
        <end position="1652"/>
    </location>
</feature>
<dbReference type="GO" id="GO:0016592">
    <property type="term" value="C:mediator complex"/>
    <property type="evidence" value="ECO:0007669"/>
    <property type="project" value="InterPro"/>
</dbReference>
<evidence type="ECO:0000256" key="1">
    <source>
        <dbReference type="ARBA" id="ARBA00004123"/>
    </source>
</evidence>
<sequence length="1826" mass="194430">MSRAAPPPPPPSSSSHSRRSTAAKSAGLANQHQPAGITAQETSHAYRSSPIDHILAEQGLERYHLEPPTWRAPWIVKSSDGGIPTSSKANETVASVGLGPNKSLIRLAGAPAPVAGPGGAAPAYGTVPLHAAASADAATGNEATCSAWPVFYPPHDGMDEDRLTEQVVKQGFAAKSLVSAETFSAHQHIYDKLKTGDILGNLSRLVSAVREKAESQLPTYGPSTFRLPSRITLTDSKREAWFSDLASPSVPLSKLSRSVPHGYKGEKGLDMLAHRRVEIDRAVWFVRAFGGVEIQSLAKSRPLATAIYLYTTEFTGVVCEFLRKQLGEVVLPGAVSNNPTSTPTSTHASPLGPPVSTTMANASRARSGSLSMQAKAAAASAAAAAAAAQSDSSKLGTPGLLDETKRKAWEEKYHYTIRLVSSLYRESLLDRLQFLHFIVSLLESRPALAPGDQLGQLSFAVSLIDGYLDDILESEPETARLVGGCMSRIQELEHTPTSSLRDVIRTNLASIVKTAFGKSPDAFASLLPSPVYSSLAFPLVDTEGLERVLTKPISGKHGEGAPDADTRLRSQFYAEIADLRARRQLLSATLQAQSDPSTAIEDLAADDRARLAAIEHLDAFEFPQRIQETHRNIFVTARPDLVLHWDIALPLLFTYATTTSRPCGPHRRYAAARLISLERERLQDGVKRVTRSSSQSRLTHVEDAFVRWVDGLDASIPRSSIRSLAEELFRIGVMNYGAYLQRMIARGETERDSNGEGGESIHLWILRTVPLESSLAGVKSRIAGGGKVVADRARRIEHALTCVKQAIDDLFSPEAPGKMASVQSSCAVLFEQLDEAIKDGAHWNITREMIPNALSSWLPSTEAALALPADLVAVAVAVFKKGEDWAALLQLLAALVQLQLSEDTVGLIVDVIESRLDIWAALDLLPDLSQALMARFVSIKKAEQPIPRRLLSLLVTFAGHDLLDAEAQMTLKQELQSMVVAASPTSARQSLPQLPIPLPEMQALLADSSPAATSQLASSLWHRYRGHPHWITALLDSSVLYIPQLGAAEPLIELITNLESRTPLGVFSAALAPWTSNMSVSQAETIFGGAYGEATAFLFAELGIAGVFDTPALLKDLVAPVRRTTLKSLLRATGTSCSTDTSLAILHNVQLVFAPVIAPASSPGDSVLPGAHRLPRRHRISARRAALTRCVNLPAIAEALAGLIVEQEVARRLGYDDVAEHTGAYFVRLASLPRLRALFARVPRALRDGMLDNEALNALPTVQQLRPNLLAGLLVVLKDGGAASPASLGSTEELDIFLSGLSIWRLNVSKVELVACLERLELDPTISAVERHAALHTLSGHFLERVCGGDGKSYLGEQVLVSVAFERLADAVSILTDDSAHDDSRERASTVVRTTSTLLDKFLQVGTAISRIASSVRFLESIRAALLASCRASASGARVPGANMHDPVQIARLAVLALRCLARSKEGEPTELLKDCLILLAFQAATLSKGSLQYSQQATLLLDACSAILYALPDIGPSVRAPTLSGLVNAAPPFAISLENLPDAVLDRLCRLFGPRHPTSSVRNPWELLDHADPAMTQAALARKAAISANSYYAPPSQLVNLGPIDLASFRARVSATIPAVTAADASSSVSTSSAHSGASTAGTQQHQQQQQRRFEKGRQTNFDFETPCTTLGVAARDHRRTLNVTRLVSSRLEAAAAASAQAALTAAAAAASKKSAAPSSAAKHASATPAVPVSATAPLAATSGRGAKRRNSQQQGSSGASEIVVIDSDEEATGAGNKAATSLAPPKAKKAKTASNGSSASGTSGKTASKTTAGKAPSKTTRKRK</sequence>
<comment type="similarity">
    <text evidence="2">Belongs to the Mediator complex subunit 12 family.</text>
</comment>
<keyword evidence="5" id="KW-0678">Repressor</keyword>
<dbReference type="Proteomes" id="UP000237144">
    <property type="component" value="Unassembled WGS sequence"/>
</dbReference>
<gene>
    <name evidence="14" type="ORF">BMF94_1196</name>
</gene>
<evidence type="ECO:0000256" key="8">
    <source>
        <dbReference type="ARBA" id="ARBA00023163"/>
    </source>
</evidence>
<evidence type="ECO:0000256" key="5">
    <source>
        <dbReference type="ARBA" id="ARBA00022491"/>
    </source>
</evidence>
<dbReference type="InterPro" id="IPR057344">
    <property type="entry name" value="ARM_SRB8"/>
</dbReference>
<dbReference type="PANTHER" id="PTHR46567">
    <property type="entry name" value="MEDIATOR OF RNA POLYMERASE II TRANSCRIPTION SUBUNIT 12"/>
    <property type="match status" value="1"/>
</dbReference>
<dbReference type="EMBL" id="PJQD01000013">
    <property type="protein sequence ID" value="POY75574.1"/>
    <property type="molecule type" value="Genomic_DNA"/>
</dbReference>
<evidence type="ECO:0000256" key="9">
    <source>
        <dbReference type="ARBA" id="ARBA00023242"/>
    </source>
</evidence>
<comment type="function">
    <text evidence="10">Component of the SRB8-11 complex. The SRB8-11 complex is a regulatory module of the Mediator complex which is itself involved in regulation of basal and activated RNA polymerase II-dependent transcription. The SRB8-11 complex may be involved in the transcriptional repression of a subset of genes regulated by Mediator. It may inhibit the association of the Mediator complex with RNA polymerase II to form the holoenzyme complex.</text>
</comment>
<keyword evidence="9" id="KW-0539">Nucleus</keyword>
<dbReference type="GO" id="GO:0006357">
    <property type="term" value="P:regulation of transcription by RNA polymerase II"/>
    <property type="evidence" value="ECO:0007669"/>
    <property type="project" value="InterPro"/>
</dbReference>
<dbReference type="Pfam" id="PF09497">
    <property type="entry name" value="Med12"/>
    <property type="match status" value="1"/>
</dbReference>
<dbReference type="OrthoDB" id="20828at2759"/>
<organism evidence="14 15">
    <name type="scientific">Rhodotorula taiwanensis</name>
    <dbReference type="NCBI Taxonomy" id="741276"/>
    <lineage>
        <taxon>Eukaryota</taxon>
        <taxon>Fungi</taxon>
        <taxon>Dikarya</taxon>
        <taxon>Basidiomycota</taxon>
        <taxon>Pucciniomycotina</taxon>
        <taxon>Microbotryomycetes</taxon>
        <taxon>Sporidiobolales</taxon>
        <taxon>Sporidiobolaceae</taxon>
        <taxon>Rhodotorula</taxon>
    </lineage>
</organism>
<comment type="subcellular location">
    <subcellularLocation>
        <location evidence="1">Nucleus</location>
    </subcellularLocation>
</comment>
<protein>
    <recommendedName>
        <fullName evidence="4">Mediator of RNA polymerase II transcription subunit 12</fullName>
    </recommendedName>
    <alternativeName>
        <fullName evidence="11">Mediator complex subunit 12</fullName>
    </alternativeName>
</protein>
<evidence type="ECO:0000313" key="14">
    <source>
        <dbReference type="EMBL" id="POY75574.1"/>
    </source>
</evidence>
<keyword evidence="7" id="KW-0010">Activator</keyword>
<feature type="compositionally biased region" description="Pro residues" evidence="12">
    <location>
        <begin position="1"/>
        <end position="12"/>
    </location>
</feature>
<evidence type="ECO:0000256" key="7">
    <source>
        <dbReference type="ARBA" id="ARBA00023159"/>
    </source>
</evidence>
<evidence type="ECO:0000256" key="10">
    <source>
        <dbReference type="ARBA" id="ARBA00025661"/>
    </source>
</evidence>
<proteinExistence type="inferred from homology"/>
<evidence type="ECO:0000256" key="12">
    <source>
        <dbReference type="SAM" id="MobiDB-lite"/>
    </source>
</evidence>